<name>A0A9P9YFX3_9MUSC</name>
<dbReference type="FunFam" id="2.40.10.10:FF:000078">
    <property type="entry name" value="Serine protease H137"/>
    <property type="match status" value="1"/>
</dbReference>
<evidence type="ECO:0000259" key="9">
    <source>
        <dbReference type="PROSITE" id="PS50240"/>
    </source>
</evidence>
<keyword evidence="6" id="KW-0865">Zymogen</keyword>
<dbReference type="PROSITE" id="PS00135">
    <property type="entry name" value="TRYPSIN_SER"/>
    <property type="match status" value="1"/>
</dbReference>
<evidence type="ECO:0000256" key="1">
    <source>
        <dbReference type="ARBA" id="ARBA00022670"/>
    </source>
</evidence>
<organism evidence="10 11">
    <name type="scientific">Drosophila gunungcola</name>
    <name type="common">fruit fly</name>
    <dbReference type="NCBI Taxonomy" id="103775"/>
    <lineage>
        <taxon>Eukaryota</taxon>
        <taxon>Metazoa</taxon>
        <taxon>Ecdysozoa</taxon>
        <taxon>Arthropoda</taxon>
        <taxon>Hexapoda</taxon>
        <taxon>Insecta</taxon>
        <taxon>Pterygota</taxon>
        <taxon>Neoptera</taxon>
        <taxon>Endopterygota</taxon>
        <taxon>Diptera</taxon>
        <taxon>Brachycera</taxon>
        <taxon>Muscomorpha</taxon>
        <taxon>Ephydroidea</taxon>
        <taxon>Drosophilidae</taxon>
        <taxon>Drosophila</taxon>
        <taxon>Sophophora</taxon>
    </lineage>
</organism>
<gene>
    <name evidence="10" type="ORF">M5D96_010843</name>
</gene>
<evidence type="ECO:0000256" key="5">
    <source>
        <dbReference type="ARBA" id="ARBA00022837"/>
    </source>
</evidence>
<dbReference type="GO" id="GO:0046872">
    <property type="term" value="F:metal ion binding"/>
    <property type="evidence" value="ECO:0007669"/>
    <property type="project" value="UniProtKB-KW"/>
</dbReference>
<dbReference type="SMART" id="SM00020">
    <property type="entry name" value="Tryp_SPc"/>
    <property type="match status" value="1"/>
</dbReference>
<dbReference type="Proteomes" id="UP001059596">
    <property type="component" value="Unassembled WGS sequence"/>
</dbReference>
<keyword evidence="11" id="KW-1185">Reference proteome</keyword>
<dbReference type="AlphaFoldDB" id="A0A9P9YFX3"/>
<dbReference type="InterPro" id="IPR051487">
    <property type="entry name" value="Ser/Thr_Proteases_Immune/Dev"/>
</dbReference>
<evidence type="ECO:0000256" key="8">
    <source>
        <dbReference type="ARBA" id="ARBA00024195"/>
    </source>
</evidence>
<dbReference type="InterPro" id="IPR033116">
    <property type="entry name" value="TRYPSIN_SER"/>
</dbReference>
<keyword evidence="2" id="KW-0479">Metal-binding</keyword>
<evidence type="ECO:0000256" key="4">
    <source>
        <dbReference type="ARBA" id="ARBA00022825"/>
    </source>
</evidence>
<dbReference type="GO" id="GO:0006508">
    <property type="term" value="P:proteolysis"/>
    <property type="evidence" value="ECO:0007669"/>
    <property type="project" value="UniProtKB-KW"/>
</dbReference>
<dbReference type="GO" id="GO:0004252">
    <property type="term" value="F:serine-type endopeptidase activity"/>
    <property type="evidence" value="ECO:0007669"/>
    <property type="project" value="InterPro"/>
</dbReference>
<feature type="domain" description="Peptidase S1" evidence="9">
    <location>
        <begin position="1"/>
        <end position="163"/>
    </location>
</feature>
<keyword evidence="1" id="KW-0645">Protease</keyword>
<dbReference type="InterPro" id="IPR009003">
    <property type="entry name" value="Peptidase_S1_PA"/>
</dbReference>
<dbReference type="CDD" id="cd00190">
    <property type="entry name" value="Tryp_SPc"/>
    <property type="match status" value="1"/>
</dbReference>
<evidence type="ECO:0000256" key="7">
    <source>
        <dbReference type="ARBA" id="ARBA00023157"/>
    </source>
</evidence>
<dbReference type="SUPFAM" id="SSF50494">
    <property type="entry name" value="Trypsin-like serine proteases"/>
    <property type="match status" value="1"/>
</dbReference>
<keyword evidence="4" id="KW-0720">Serine protease</keyword>
<comment type="caution">
    <text evidence="10">The sequence shown here is derived from an EMBL/GenBank/DDBJ whole genome shotgun (WGS) entry which is preliminary data.</text>
</comment>
<dbReference type="Pfam" id="PF00089">
    <property type="entry name" value="Trypsin"/>
    <property type="match status" value="1"/>
</dbReference>
<accession>A0A9P9YFX3</accession>
<proteinExistence type="inferred from homology"/>
<dbReference type="EMBL" id="JAMKOV010000021">
    <property type="protein sequence ID" value="KAI8036250.1"/>
    <property type="molecule type" value="Genomic_DNA"/>
</dbReference>
<evidence type="ECO:0000313" key="10">
    <source>
        <dbReference type="EMBL" id="KAI8036250.1"/>
    </source>
</evidence>
<comment type="similarity">
    <text evidence="8">Belongs to the peptidase S1 family. CLIP subfamily.</text>
</comment>
<dbReference type="Gene3D" id="2.40.10.10">
    <property type="entry name" value="Trypsin-like serine proteases"/>
    <property type="match status" value="2"/>
</dbReference>
<dbReference type="InterPro" id="IPR001254">
    <property type="entry name" value="Trypsin_dom"/>
</dbReference>
<keyword evidence="3" id="KW-0378">Hydrolase</keyword>
<sequence>MDYAVNKAFRNKLYNWTQQYHDIGILMLEPDVQFTAYIRPICIITDPTNVPSVRTFKAVGWGRTEHEKTARVLQILELNELDPSECNNALWTRINESQICAGHSIGDTCVGDSGGPLAHRLYMSGQVRYVQLGIVSFGSAECRSPGVYTRVSSYIDWILKVVNNYLFRKIEFRRLHNITNN</sequence>
<evidence type="ECO:0000256" key="6">
    <source>
        <dbReference type="ARBA" id="ARBA00023145"/>
    </source>
</evidence>
<keyword evidence="7" id="KW-1015">Disulfide bond</keyword>
<evidence type="ECO:0000313" key="11">
    <source>
        <dbReference type="Proteomes" id="UP001059596"/>
    </source>
</evidence>
<reference evidence="10" key="1">
    <citation type="journal article" date="2023" name="Genome Biol. Evol.">
        <title>Long-read-based Genome Assembly of Drosophila gunungcola Reveals Fewer Chemosensory Genes in Flower-breeding Species.</title>
        <authorList>
            <person name="Negi A."/>
            <person name="Liao B.Y."/>
            <person name="Yeh S.D."/>
        </authorList>
    </citation>
    <scope>NUCLEOTIDE SEQUENCE</scope>
    <source>
        <strain evidence="10">Sukarami</strain>
    </source>
</reference>
<evidence type="ECO:0000256" key="2">
    <source>
        <dbReference type="ARBA" id="ARBA00022723"/>
    </source>
</evidence>
<dbReference type="InterPro" id="IPR043504">
    <property type="entry name" value="Peptidase_S1_PA_chymotrypsin"/>
</dbReference>
<keyword evidence="5" id="KW-0106">Calcium</keyword>
<dbReference type="PROSITE" id="PS50240">
    <property type="entry name" value="TRYPSIN_DOM"/>
    <property type="match status" value="1"/>
</dbReference>
<protein>
    <recommendedName>
        <fullName evidence="9">Peptidase S1 domain-containing protein</fullName>
    </recommendedName>
</protein>
<evidence type="ECO:0000256" key="3">
    <source>
        <dbReference type="ARBA" id="ARBA00022801"/>
    </source>
</evidence>
<dbReference type="PANTHER" id="PTHR24256">
    <property type="entry name" value="TRYPTASE-RELATED"/>
    <property type="match status" value="1"/>
</dbReference>